<comment type="cofactor">
    <cofactor evidence="1">
        <name>Fe(2+)</name>
        <dbReference type="ChEBI" id="CHEBI:29033"/>
    </cofactor>
</comment>
<protein>
    <recommendedName>
        <fullName evidence="7">TauD/TfdA-like domain-containing protein</fullName>
    </recommendedName>
</protein>
<evidence type="ECO:0000313" key="9">
    <source>
        <dbReference type="Proteomes" id="UP001303473"/>
    </source>
</evidence>
<feature type="domain" description="TauD/TfdA-like" evidence="7">
    <location>
        <begin position="86"/>
        <end position="351"/>
    </location>
</feature>
<evidence type="ECO:0000256" key="4">
    <source>
        <dbReference type="ARBA" id="ARBA00022964"/>
    </source>
</evidence>
<keyword evidence="9" id="KW-1185">Reference proteome</keyword>
<organism evidence="8 9">
    <name type="scientific">Diplogelasinospora grovesii</name>
    <dbReference type="NCBI Taxonomy" id="303347"/>
    <lineage>
        <taxon>Eukaryota</taxon>
        <taxon>Fungi</taxon>
        <taxon>Dikarya</taxon>
        <taxon>Ascomycota</taxon>
        <taxon>Pezizomycotina</taxon>
        <taxon>Sordariomycetes</taxon>
        <taxon>Sordariomycetidae</taxon>
        <taxon>Sordariales</taxon>
        <taxon>Diplogelasinosporaceae</taxon>
        <taxon>Diplogelasinospora</taxon>
    </lineage>
</organism>
<dbReference type="Proteomes" id="UP001303473">
    <property type="component" value="Unassembled WGS sequence"/>
</dbReference>
<evidence type="ECO:0000256" key="3">
    <source>
        <dbReference type="ARBA" id="ARBA00022723"/>
    </source>
</evidence>
<keyword evidence="6" id="KW-0408">Iron</keyword>
<dbReference type="GO" id="GO:0046872">
    <property type="term" value="F:metal ion binding"/>
    <property type="evidence" value="ECO:0007669"/>
    <property type="project" value="UniProtKB-KW"/>
</dbReference>
<dbReference type="FunFam" id="3.60.130.10:FF:000008">
    <property type="entry name" value="Alpha-ketoglutarate-dependent taurine dioxygenase"/>
    <property type="match status" value="1"/>
</dbReference>
<dbReference type="Pfam" id="PF02668">
    <property type="entry name" value="TauD"/>
    <property type="match status" value="1"/>
</dbReference>
<reference evidence="9" key="1">
    <citation type="journal article" date="2023" name="Mol. Phylogenet. Evol.">
        <title>Genome-scale phylogeny and comparative genomics of the fungal order Sordariales.</title>
        <authorList>
            <person name="Hensen N."/>
            <person name="Bonometti L."/>
            <person name="Westerberg I."/>
            <person name="Brannstrom I.O."/>
            <person name="Guillou S."/>
            <person name="Cros-Aarteil S."/>
            <person name="Calhoun S."/>
            <person name="Haridas S."/>
            <person name="Kuo A."/>
            <person name="Mondo S."/>
            <person name="Pangilinan J."/>
            <person name="Riley R."/>
            <person name="LaButti K."/>
            <person name="Andreopoulos B."/>
            <person name="Lipzen A."/>
            <person name="Chen C."/>
            <person name="Yan M."/>
            <person name="Daum C."/>
            <person name="Ng V."/>
            <person name="Clum A."/>
            <person name="Steindorff A."/>
            <person name="Ohm R.A."/>
            <person name="Martin F."/>
            <person name="Silar P."/>
            <person name="Natvig D.O."/>
            <person name="Lalanne C."/>
            <person name="Gautier V."/>
            <person name="Ament-Velasquez S.L."/>
            <person name="Kruys A."/>
            <person name="Hutchinson M.I."/>
            <person name="Powell A.J."/>
            <person name="Barry K."/>
            <person name="Miller A.N."/>
            <person name="Grigoriev I.V."/>
            <person name="Debuchy R."/>
            <person name="Gladieux P."/>
            <person name="Hiltunen Thoren M."/>
            <person name="Johannesson H."/>
        </authorList>
    </citation>
    <scope>NUCLEOTIDE SEQUENCE [LARGE SCALE GENOMIC DNA]</scope>
    <source>
        <strain evidence="9">CBS 340.73</strain>
    </source>
</reference>
<evidence type="ECO:0000256" key="1">
    <source>
        <dbReference type="ARBA" id="ARBA00001954"/>
    </source>
</evidence>
<dbReference type="InterPro" id="IPR042098">
    <property type="entry name" value="TauD-like_sf"/>
</dbReference>
<dbReference type="Gene3D" id="3.60.130.10">
    <property type="entry name" value="Clavaminate synthase-like"/>
    <property type="match status" value="1"/>
</dbReference>
<dbReference type="InterPro" id="IPR051323">
    <property type="entry name" value="AtsK-like"/>
</dbReference>
<dbReference type="PANTHER" id="PTHR30468">
    <property type="entry name" value="ALPHA-KETOGLUTARATE-DEPENDENT SULFONATE DIOXYGENASE"/>
    <property type="match status" value="1"/>
</dbReference>
<sequence length="386" mass="43251">MAPSAIDPAITDVAEPRKDALSLPEPALKRLTKAGIDLSHGYPYRPARPLYLQDIYKIRNAERLHNDAGARADKSKKHLFAAATKVTDLTTHIGTEIEGIQLKDLTPEQRDELALLIAERSVVFLRNQDLSPQQQKELGEYYGEVEVHPQVPQVPGVPGVTVIWPDLQAQESPASFRRPGGASRWHSDLVHERQPAGITHLHNDTVPPVGGDTLWASGYAAYEKLSPEFRNIINGKKAVYRSAHPYLDRENPTAGPKYVERIHPLVRVHPATGWKALWVNRAMTDRIVGLDRAESDLILGYLYDVYEKNVDIQVRWKWTPGTSVLWDNRITIHNASWDYGGKHPRHGTRVTSLAETPYFDPAAPTRRQALGLLDEDKKEVLGVIDG</sequence>
<dbReference type="AlphaFoldDB" id="A0AAN6N5X3"/>
<keyword evidence="4" id="KW-0223">Dioxygenase</keyword>
<evidence type="ECO:0000259" key="7">
    <source>
        <dbReference type="Pfam" id="PF02668"/>
    </source>
</evidence>
<name>A0AAN6N5X3_9PEZI</name>
<dbReference type="PANTHER" id="PTHR30468:SF9">
    <property type="entry name" value="ALPHA-KETOGLUTARATE-DEPENDENT TAURINE DIOXYGENASE (AFU_ORTHOLOGUE AFUA_3G01010)"/>
    <property type="match status" value="1"/>
</dbReference>
<gene>
    <name evidence="8" type="ORF">QBC46DRAFT_442283</name>
</gene>
<evidence type="ECO:0000256" key="5">
    <source>
        <dbReference type="ARBA" id="ARBA00023002"/>
    </source>
</evidence>
<keyword evidence="3" id="KW-0479">Metal-binding</keyword>
<comment type="caution">
    <text evidence="8">The sequence shown here is derived from an EMBL/GenBank/DDBJ whole genome shotgun (WGS) entry which is preliminary data.</text>
</comment>
<dbReference type="SUPFAM" id="SSF51197">
    <property type="entry name" value="Clavaminate synthase-like"/>
    <property type="match status" value="1"/>
</dbReference>
<accession>A0AAN6N5X3</accession>
<keyword evidence="5" id="KW-0560">Oxidoreductase</keyword>
<dbReference type="GO" id="GO:0016706">
    <property type="term" value="F:2-oxoglutarate-dependent dioxygenase activity"/>
    <property type="evidence" value="ECO:0007669"/>
    <property type="project" value="TreeGrafter"/>
</dbReference>
<evidence type="ECO:0000256" key="6">
    <source>
        <dbReference type="ARBA" id="ARBA00023004"/>
    </source>
</evidence>
<comment type="similarity">
    <text evidence="2">Belongs to the TfdA dioxygenase family.</text>
</comment>
<dbReference type="EMBL" id="MU853841">
    <property type="protein sequence ID" value="KAK3937977.1"/>
    <property type="molecule type" value="Genomic_DNA"/>
</dbReference>
<proteinExistence type="inferred from homology"/>
<dbReference type="InterPro" id="IPR003819">
    <property type="entry name" value="TauD/TfdA-like"/>
</dbReference>
<evidence type="ECO:0000256" key="2">
    <source>
        <dbReference type="ARBA" id="ARBA00005896"/>
    </source>
</evidence>
<dbReference type="GO" id="GO:0005737">
    <property type="term" value="C:cytoplasm"/>
    <property type="evidence" value="ECO:0007669"/>
    <property type="project" value="TreeGrafter"/>
</dbReference>
<evidence type="ECO:0000313" key="8">
    <source>
        <dbReference type="EMBL" id="KAK3937977.1"/>
    </source>
</evidence>